<evidence type="ECO:0000313" key="10">
    <source>
        <dbReference type="Proteomes" id="UP000017836"/>
    </source>
</evidence>
<keyword evidence="10" id="KW-1185">Reference proteome</keyword>
<keyword evidence="4" id="KW-0238">DNA-binding</keyword>
<dbReference type="InterPro" id="IPR017930">
    <property type="entry name" value="Myb_dom"/>
</dbReference>
<evidence type="ECO:0000256" key="3">
    <source>
        <dbReference type="ARBA" id="ARBA00023015"/>
    </source>
</evidence>
<dbReference type="PROSITE" id="PS50090">
    <property type="entry name" value="MYB_LIKE"/>
    <property type="match status" value="1"/>
</dbReference>
<feature type="domain" description="HTH myb-type" evidence="8">
    <location>
        <begin position="10"/>
        <end position="38"/>
    </location>
</feature>
<evidence type="ECO:0000256" key="1">
    <source>
        <dbReference type="ARBA" id="ARBA00004123"/>
    </source>
</evidence>
<evidence type="ECO:0000256" key="4">
    <source>
        <dbReference type="ARBA" id="ARBA00023125"/>
    </source>
</evidence>
<dbReference type="PANTHER" id="PTHR47997">
    <property type="entry name" value="MYB DOMAIN PROTEIN 55"/>
    <property type="match status" value="1"/>
</dbReference>
<evidence type="ECO:0000259" key="7">
    <source>
        <dbReference type="PROSITE" id="PS50090"/>
    </source>
</evidence>
<dbReference type="CDD" id="cd00167">
    <property type="entry name" value="SANT"/>
    <property type="match status" value="1"/>
</dbReference>
<evidence type="ECO:0000259" key="8">
    <source>
        <dbReference type="PROSITE" id="PS51294"/>
    </source>
</evidence>
<dbReference type="InterPro" id="IPR001005">
    <property type="entry name" value="SANT/Myb"/>
</dbReference>
<sequence length="170" mass="19582">MPIFVHLFIRWAQISNYLPGRTDNEIKNYWNSHLKKGAWKKEQIEKSWTLKAQERTPSNSIVPEEQHIIYEEPKLFQGEVGPNYNFNNLYFGDSQVVLNENSNIYNQPLGGVVHENHLIAMTPWVPPDDGPLQMESIIFPQLNPLDVFHPGMSMGLQGLEAYNSLNNGEF</sequence>
<keyword evidence="6" id="KW-0539">Nucleus</keyword>
<protein>
    <submittedName>
        <fullName evidence="9">Uncharacterized protein</fullName>
    </submittedName>
</protein>
<dbReference type="InterPro" id="IPR051953">
    <property type="entry name" value="Plant_SW-associated_TFs"/>
</dbReference>
<dbReference type="Proteomes" id="UP000017836">
    <property type="component" value="Unassembled WGS sequence"/>
</dbReference>
<reference evidence="10" key="1">
    <citation type="journal article" date="2013" name="Science">
        <title>The Amborella genome and the evolution of flowering plants.</title>
        <authorList>
            <consortium name="Amborella Genome Project"/>
        </authorList>
    </citation>
    <scope>NUCLEOTIDE SEQUENCE [LARGE SCALE GENOMIC DNA]</scope>
</reference>
<comment type="subcellular location">
    <subcellularLocation>
        <location evidence="1">Nucleus</location>
    </subcellularLocation>
</comment>
<name>W1P3P9_AMBTC</name>
<accession>W1P3P9</accession>
<gene>
    <name evidence="9" type="ORF">AMTR_s00087p00039380</name>
</gene>
<organism evidence="9 10">
    <name type="scientific">Amborella trichopoda</name>
    <dbReference type="NCBI Taxonomy" id="13333"/>
    <lineage>
        <taxon>Eukaryota</taxon>
        <taxon>Viridiplantae</taxon>
        <taxon>Streptophyta</taxon>
        <taxon>Embryophyta</taxon>
        <taxon>Tracheophyta</taxon>
        <taxon>Spermatophyta</taxon>
        <taxon>Magnoliopsida</taxon>
        <taxon>Amborellales</taxon>
        <taxon>Amborellaceae</taxon>
        <taxon>Amborella</taxon>
    </lineage>
</organism>
<dbReference type="Gene3D" id="1.10.10.60">
    <property type="entry name" value="Homeodomain-like"/>
    <property type="match status" value="1"/>
</dbReference>
<keyword evidence="5" id="KW-0804">Transcription</keyword>
<evidence type="ECO:0000256" key="2">
    <source>
        <dbReference type="ARBA" id="ARBA00022737"/>
    </source>
</evidence>
<dbReference type="HOGENOM" id="CLU_1572771_0_0_1"/>
<dbReference type="AlphaFoldDB" id="W1P3P9"/>
<dbReference type="Gramene" id="ERN02558">
    <property type="protein sequence ID" value="ERN02558"/>
    <property type="gene ID" value="AMTR_s00087p00039380"/>
</dbReference>
<feature type="domain" description="Myb-like" evidence="7">
    <location>
        <begin position="10"/>
        <end position="34"/>
    </location>
</feature>
<evidence type="ECO:0000256" key="5">
    <source>
        <dbReference type="ARBA" id="ARBA00023163"/>
    </source>
</evidence>
<dbReference type="GO" id="GO:0005634">
    <property type="term" value="C:nucleus"/>
    <property type="evidence" value="ECO:0007669"/>
    <property type="project" value="UniProtKB-SubCell"/>
</dbReference>
<dbReference type="Pfam" id="PF00249">
    <property type="entry name" value="Myb_DNA-binding"/>
    <property type="match status" value="1"/>
</dbReference>
<dbReference type="GO" id="GO:0003677">
    <property type="term" value="F:DNA binding"/>
    <property type="evidence" value="ECO:0007669"/>
    <property type="project" value="UniProtKB-KW"/>
</dbReference>
<keyword evidence="2" id="KW-0677">Repeat</keyword>
<dbReference type="SUPFAM" id="SSF46689">
    <property type="entry name" value="Homeodomain-like"/>
    <property type="match status" value="1"/>
</dbReference>
<dbReference type="EMBL" id="KI394524">
    <property type="protein sequence ID" value="ERN02558.1"/>
    <property type="molecule type" value="Genomic_DNA"/>
</dbReference>
<proteinExistence type="predicted"/>
<evidence type="ECO:0000256" key="6">
    <source>
        <dbReference type="ARBA" id="ARBA00023242"/>
    </source>
</evidence>
<dbReference type="PROSITE" id="PS51294">
    <property type="entry name" value="HTH_MYB"/>
    <property type="match status" value="1"/>
</dbReference>
<keyword evidence="3" id="KW-0805">Transcription regulation</keyword>
<dbReference type="PANTHER" id="PTHR47997:SF11">
    <property type="entry name" value="TRANSCRIPTION FACTOR LAF1"/>
    <property type="match status" value="1"/>
</dbReference>
<dbReference type="InterPro" id="IPR009057">
    <property type="entry name" value="Homeodomain-like_sf"/>
</dbReference>
<evidence type="ECO:0000313" key="9">
    <source>
        <dbReference type="EMBL" id="ERN02558.1"/>
    </source>
</evidence>